<dbReference type="EMBL" id="JAIFRP010001880">
    <property type="protein sequence ID" value="KAK2577726.1"/>
    <property type="molecule type" value="Genomic_DNA"/>
</dbReference>
<comment type="caution">
    <text evidence="1">The sequence shown here is derived from an EMBL/GenBank/DDBJ whole genome shotgun (WGS) entry which is preliminary data.</text>
</comment>
<name>A0AAD9VK54_9HYME</name>
<reference evidence="1" key="2">
    <citation type="journal article" date="2023" name="Commun. Biol.">
        <title>Intrasexual cuticular hydrocarbon dimorphism in a wasp sheds light on hydrocarbon biosynthesis genes in Hymenoptera.</title>
        <authorList>
            <person name="Moris V.C."/>
            <person name="Podsiadlowski L."/>
            <person name="Martin S."/>
            <person name="Oeyen J.P."/>
            <person name="Donath A."/>
            <person name="Petersen M."/>
            <person name="Wilbrandt J."/>
            <person name="Misof B."/>
            <person name="Liedtke D."/>
            <person name="Thamm M."/>
            <person name="Scheiner R."/>
            <person name="Schmitt T."/>
            <person name="Niehuis O."/>
        </authorList>
    </citation>
    <scope>NUCLEOTIDE SEQUENCE</scope>
    <source>
        <strain evidence="1">GBR_01_08_01A</strain>
    </source>
</reference>
<evidence type="ECO:0000313" key="1">
    <source>
        <dbReference type="EMBL" id="KAK2577726.1"/>
    </source>
</evidence>
<protein>
    <submittedName>
        <fullName evidence="1">Uncharacterized protein</fullName>
    </submittedName>
</protein>
<proteinExistence type="predicted"/>
<accession>A0AAD9VK54</accession>
<reference evidence="1" key="1">
    <citation type="submission" date="2021-08" db="EMBL/GenBank/DDBJ databases">
        <authorList>
            <person name="Misof B."/>
            <person name="Oliver O."/>
            <person name="Podsiadlowski L."/>
            <person name="Donath A."/>
            <person name="Peters R."/>
            <person name="Mayer C."/>
            <person name="Rust J."/>
            <person name="Gunkel S."/>
            <person name="Lesny P."/>
            <person name="Martin S."/>
            <person name="Oeyen J.P."/>
            <person name="Petersen M."/>
            <person name="Panagiotis P."/>
            <person name="Wilbrandt J."/>
            <person name="Tanja T."/>
        </authorList>
    </citation>
    <scope>NUCLEOTIDE SEQUENCE</scope>
    <source>
        <strain evidence="1">GBR_01_08_01A</strain>
        <tissue evidence="1">Thorax + abdomen</tissue>
    </source>
</reference>
<dbReference type="AlphaFoldDB" id="A0AAD9VK54"/>
<dbReference type="Proteomes" id="UP001258017">
    <property type="component" value="Unassembled WGS sequence"/>
</dbReference>
<organism evidence="1 2">
    <name type="scientific">Odynerus spinipes</name>
    <dbReference type="NCBI Taxonomy" id="1348599"/>
    <lineage>
        <taxon>Eukaryota</taxon>
        <taxon>Metazoa</taxon>
        <taxon>Ecdysozoa</taxon>
        <taxon>Arthropoda</taxon>
        <taxon>Hexapoda</taxon>
        <taxon>Insecta</taxon>
        <taxon>Pterygota</taxon>
        <taxon>Neoptera</taxon>
        <taxon>Endopterygota</taxon>
        <taxon>Hymenoptera</taxon>
        <taxon>Apocrita</taxon>
        <taxon>Aculeata</taxon>
        <taxon>Vespoidea</taxon>
        <taxon>Vespidae</taxon>
        <taxon>Eumeninae</taxon>
        <taxon>Odynerus</taxon>
    </lineage>
</organism>
<sequence>MEKVGVKRNIKPFDGEKYSVWKFRITALLAELGVANVINNNAPSPVTDEWNKAERIAKSVIIEYLADSFLDFAKTDKSAKEILKD</sequence>
<feature type="non-terminal residue" evidence="1">
    <location>
        <position position="85"/>
    </location>
</feature>
<keyword evidence="2" id="KW-1185">Reference proteome</keyword>
<evidence type="ECO:0000313" key="2">
    <source>
        <dbReference type="Proteomes" id="UP001258017"/>
    </source>
</evidence>
<gene>
    <name evidence="1" type="ORF">KPH14_012818</name>
</gene>